<sequence length="206" mass="23864">MKKSFTLLELVLIISLLGFLYTAFIPKTKISNIDELANRLVLYLKQTRYQSMINDKFDNNNNLWHKKRWTLKFFRCRESVGGIYYSIYSDKNNSGHPSIEDSLKDSLTLKNIYSTNHCKENIKNSKYVLITQNFNIKSVNVSCNETSSLGQLSFASDGKIYSKLSNISNDSNSYEIMNNCKIELVDNLDQKRTINLESKTGYIYKE</sequence>
<dbReference type="OrthoDB" id="5363195at2"/>
<evidence type="ECO:0000313" key="2">
    <source>
        <dbReference type="Proteomes" id="UP000186074"/>
    </source>
</evidence>
<organism evidence="1 2">
    <name type="scientific">Poseidonibacter parvus</name>
    <dbReference type="NCBI Taxonomy" id="1850254"/>
    <lineage>
        <taxon>Bacteria</taxon>
        <taxon>Pseudomonadati</taxon>
        <taxon>Campylobacterota</taxon>
        <taxon>Epsilonproteobacteria</taxon>
        <taxon>Campylobacterales</taxon>
        <taxon>Arcobacteraceae</taxon>
        <taxon>Poseidonibacter</taxon>
    </lineage>
</organism>
<dbReference type="EMBL" id="CP019070">
    <property type="protein sequence ID" value="APW66478.1"/>
    <property type="molecule type" value="Genomic_DNA"/>
</dbReference>
<dbReference type="AlphaFoldDB" id="A0A1P8KPK3"/>
<proteinExistence type="predicted"/>
<keyword evidence="2" id="KW-1185">Reference proteome</keyword>
<reference evidence="1 2" key="1">
    <citation type="submission" date="2017-01" db="EMBL/GenBank/DDBJ databases">
        <title>Genome sequencing of Arcobacter sp. LPB0137.</title>
        <authorList>
            <person name="Lee G.-W."/>
            <person name="Yi H."/>
        </authorList>
    </citation>
    <scope>NUCLEOTIDE SEQUENCE [LARGE SCALE GENOMIC DNA]</scope>
    <source>
        <strain evidence="1 2">LPB0137</strain>
    </source>
</reference>
<dbReference type="KEGG" id="alp:LPB137_11780"/>
<gene>
    <name evidence="1" type="ORF">LPB137_11780</name>
</gene>
<evidence type="ECO:0000313" key="1">
    <source>
        <dbReference type="EMBL" id="APW66478.1"/>
    </source>
</evidence>
<accession>A0A1P8KPK3</accession>
<name>A0A1P8KPK3_9BACT</name>
<dbReference type="STRING" id="1850254.LPB137_11780"/>
<protein>
    <recommendedName>
        <fullName evidence="3">N-terminal methylation</fullName>
    </recommendedName>
</protein>
<evidence type="ECO:0008006" key="3">
    <source>
        <dbReference type="Google" id="ProtNLM"/>
    </source>
</evidence>
<dbReference type="Proteomes" id="UP000186074">
    <property type="component" value="Chromosome"/>
</dbReference>
<dbReference type="RefSeq" id="WP_076088298.1">
    <property type="nucleotide sequence ID" value="NZ_CP019070.1"/>
</dbReference>